<protein>
    <submittedName>
        <fullName evidence="1">Uncharacterized protein</fullName>
    </submittedName>
</protein>
<proteinExistence type="predicted"/>
<gene>
    <name evidence="2" type="ORF">UFOVP228_48</name>
    <name evidence="1" type="ORF">UFOVP47_54</name>
</gene>
<evidence type="ECO:0000313" key="2">
    <source>
        <dbReference type="EMBL" id="CAB5219272.1"/>
    </source>
</evidence>
<organism evidence="1">
    <name type="scientific">uncultured Caudovirales phage</name>
    <dbReference type="NCBI Taxonomy" id="2100421"/>
    <lineage>
        <taxon>Viruses</taxon>
        <taxon>Duplodnaviria</taxon>
        <taxon>Heunggongvirae</taxon>
        <taxon>Uroviricota</taxon>
        <taxon>Caudoviricetes</taxon>
        <taxon>Peduoviridae</taxon>
        <taxon>Maltschvirus</taxon>
        <taxon>Maltschvirus maltsch</taxon>
    </lineage>
</organism>
<sequence length="50" mass="5814">MVMRADGRYLRFSWRYGTWQVKDKTGHFRNVSVPMARCYATAGFPIGVQT</sequence>
<evidence type="ECO:0000313" key="1">
    <source>
        <dbReference type="EMBL" id="CAB4241044.1"/>
    </source>
</evidence>
<dbReference type="EMBL" id="LR797820">
    <property type="protein sequence ID" value="CAB4241044.1"/>
    <property type="molecule type" value="Genomic_DNA"/>
</dbReference>
<accession>A0A6J5T8F5</accession>
<name>A0A6J5T8F5_9CAUD</name>
<dbReference type="EMBL" id="LR798273">
    <property type="protein sequence ID" value="CAB5219272.1"/>
    <property type="molecule type" value="Genomic_DNA"/>
</dbReference>
<reference evidence="1" key="1">
    <citation type="submission" date="2020-05" db="EMBL/GenBank/DDBJ databases">
        <authorList>
            <person name="Chiriac C."/>
            <person name="Salcher M."/>
            <person name="Ghai R."/>
            <person name="Kavagutti S V."/>
        </authorList>
    </citation>
    <scope>NUCLEOTIDE SEQUENCE</scope>
</reference>